<dbReference type="EMBL" id="JADRCR010000010">
    <property type="protein sequence ID" value="MBK5145416.1"/>
    <property type="molecule type" value="Genomic_DNA"/>
</dbReference>
<feature type="domain" description="Right handed beta helix" evidence="1">
    <location>
        <begin position="265"/>
        <end position="385"/>
    </location>
</feature>
<evidence type="ECO:0000259" key="2">
    <source>
        <dbReference type="Pfam" id="PF18668"/>
    </source>
</evidence>
<evidence type="ECO:0000313" key="3">
    <source>
        <dbReference type="EMBL" id="MBK5145416.1"/>
    </source>
</evidence>
<accession>A0ABS1IUI5</accession>
<sequence length="718" mass="76866">MATTPTQVAVPSELPQDLKFNSGKIDEFVTSMGWSYIDRFGNKHYTIEGLRYLAQQAIAAFGYITMDSFQDGAELTLPNQVLRDTTTGEYYRWDGALPKVVPAGSTPQSSGGVGIGSWMSIGDAALRSDLASADVARGSSLVEYTPSFPNGVSNSVSEKLTLDVRTLTDYGFKAGNTGAQNKAAFQAAIDSATLPIKIVIPEGSFLVEPGITIKTNVAMIVGSGPYQSRLFPSSGGTAVITQQVGDITFCELRDFGIDGNGNCPGINLSSANHIKIYNVDVSNTTNNAILLNGYSNDVIGCRIFSNKGNGLSLGGVLNNINILRNRIYGNEASGILVNPTDPLAGLSVNIMQNDIEQNKLSGIYAFNCKGLNIDFNYFERNGESGYPYGIPEAINIKADIHLIASEYTLIGSLSLANKCVSVRGNQQTAIGFASSMPNQDGFIFTNFAHNLKVENNQILDASKINALISIYRNNLSSKIDTLLTISSNTINDVNFIGSYDAANQNPNGAHFIYDIDNKMNVNHADRNMLSWVASAGSTGSLTKSTNLFNGEYSFIVGDGDRTWFSSIDLSVHQELKGKWVWFGAWVNDQGNSSKIRLGIDGQFGSDGSVTGTAKNKWEFISVCTFIPTSKTTIGLNVNKVGSGIVLINSPCAVSVGTAFNRVSSPPTQFRSPSLPSTGFWDKGERVINSAPATGQPKAWTCTVGGGPGVVNWLSEGNF</sequence>
<proteinExistence type="predicted"/>
<dbReference type="InterPro" id="IPR006626">
    <property type="entry name" value="PbH1"/>
</dbReference>
<evidence type="ECO:0000259" key="1">
    <source>
        <dbReference type="Pfam" id="PF13229"/>
    </source>
</evidence>
<dbReference type="Pfam" id="PF13229">
    <property type="entry name" value="Beta_helix"/>
    <property type="match status" value="1"/>
</dbReference>
<dbReference type="Proteomes" id="UP001296921">
    <property type="component" value="Unassembled WGS sequence"/>
</dbReference>
<dbReference type="InterPro" id="IPR039448">
    <property type="entry name" value="Beta_helix"/>
</dbReference>
<dbReference type="RefSeq" id="WP_218467980.1">
    <property type="nucleotide sequence ID" value="NZ_JADRCR010000010.1"/>
</dbReference>
<protein>
    <submittedName>
        <fullName evidence="3">Right-handed parallel beta-helix repeat-containing protein</fullName>
    </submittedName>
</protein>
<dbReference type="SMART" id="SM00710">
    <property type="entry name" value="PbH1"/>
    <property type="match status" value="5"/>
</dbReference>
<organism evidence="3 4">
    <name type="scientific">Limnobaculum allomyrinae</name>
    <dbReference type="NCBI Taxonomy" id="2791986"/>
    <lineage>
        <taxon>Bacteria</taxon>
        <taxon>Pseudomonadati</taxon>
        <taxon>Pseudomonadota</taxon>
        <taxon>Gammaproteobacteria</taxon>
        <taxon>Enterobacterales</taxon>
        <taxon>Budviciaceae</taxon>
        <taxon>Limnobaculum</taxon>
    </lineage>
</organism>
<gene>
    <name evidence="3" type="ORF">I2494_17145</name>
</gene>
<feature type="domain" description="Tail spike TSP1/Gp66 N-terminal" evidence="2">
    <location>
        <begin position="65"/>
        <end position="123"/>
    </location>
</feature>
<evidence type="ECO:0000313" key="4">
    <source>
        <dbReference type="Proteomes" id="UP001296921"/>
    </source>
</evidence>
<name>A0ABS1IUI5_9GAMM</name>
<keyword evidence="4" id="KW-1185">Reference proteome</keyword>
<dbReference type="Pfam" id="PF18668">
    <property type="entry name" value="Tail_spike_N"/>
    <property type="match status" value="1"/>
</dbReference>
<comment type="caution">
    <text evidence="3">The sequence shown here is derived from an EMBL/GenBank/DDBJ whole genome shotgun (WGS) entry which is preliminary data.</text>
</comment>
<reference evidence="3 4" key="1">
    <citation type="submission" date="2020-11" db="EMBL/GenBank/DDBJ databases">
        <title>Insectihabitans protaetiae gen. nov. sp. nov. and Insectihabitans allomyrinae sp. nov., isolated from larvae of Protaetia brevitarsis seulensis and Allomyrina dichotoma, respectively.</title>
        <authorList>
            <person name="Lee S.D."/>
            <person name="Byeon Y.-S."/>
            <person name="Kim S.-M."/>
            <person name="Yang H.L."/>
            <person name="Kim I.S."/>
        </authorList>
    </citation>
    <scope>NUCLEOTIDE SEQUENCE [LARGE SCALE GENOMIC DNA]</scope>
    <source>
        <strain evidence="3 4">BWR-B9</strain>
    </source>
</reference>
<dbReference type="InterPro" id="IPR040775">
    <property type="entry name" value="Tail_spike_N"/>
</dbReference>